<name>A0A1E8CNN0_9GAMM</name>
<dbReference type="SUPFAM" id="SSF101386">
    <property type="entry name" value="all-alpha NTP pyrophosphatases"/>
    <property type="match status" value="2"/>
</dbReference>
<evidence type="ECO:0000256" key="5">
    <source>
        <dbReference type="SAM" id="Coils"/>
    </source>
</evidence>
<dbReference type="InterPro" id="IPR048011">
    <property type="entry name" value="NTP-PPase_MazG-like_C"/>
</dbReference>
<dbReference type="FunFam" id="1.10.287.1080:FF:000003">
    <property type="entry name" value="Nucleoside triphosphate pyrophosphohydrolase"/>
    <property type="match status" value="1"/>
</dbReference>
<gene>
    <name evidence="7" type="ORF">PHACT_01405</name>
</gene>
<evidence type="ECO:0000256" key="2">
    <source>
        <dbReference type="ARBA" id="ARBA00061115"/>
    </source>
</evidence>
<dbReference type="GO" id="GO:0046081">
    <property type="term" value="P:dUTP catabolic process"/>
    <property type="evidence" value="ECO:0007669"/>
    <property type="project" value="TreeGrafter"/>
</dbReference>
<dbReference type="Proteomes" id="UP000175669">
    <property type="component" value="Unassembled WGS sequence"/>
</dbReference>
<sequence length="264" mass="29593">MACLRDPEHGCAWDRKQTLSSLTRHTLEEVYEVIDAVEQGDSVKICDELGDLLFQVVFYARIAEESGSFDLGDVADAILRKLLHRHPHIFPDGSLTSFGQPTELSADDVERNWELIKNAERENAARGSEPVSVLDDVASALPAIERAGKLQKRASSVGFDWQETSQVLSCLQTEIAELQEALANSDSQAQEHELGDVLFTCVNLARHLKADPETALRRANQRFERRFRHLETSAREAGSSVAESTAETLEHYWQAAKRSENQKY</sequence>
<evidence type="ECO:0000256" key="3">
    <source>
        <dbReference type="ARBA" id="ARBA00066372"/>
    </source>
</evidence>
<feature type="coiled-coil region" evidence="5">
    <location>
        <begin position="168"/>
        <end position="195"/>
    </location>
</feature>
<dbReference type="NCBIfam" id="NF007113">
    <property type="entry name" value="PRK09562.1"/>
    <property type="match status" value="1"/>
</dbReference>
<dbReference type="NCBIfam" id="TIGR00444">
    <property type="entry name" value="mazG"/>
    <property type="match status" value="1"/>
</dbReference>
<comment type="similarity">
    <text evidence="2">Belongs to the nucleoside triphosphate pyrophosphohydrolase family.</text>
</comment>
<dbReference type="GO" id="GO:0006203">
    <property type="term" value="P:dGTP catabolic process"/>
    <property type="evidence" value="ECO:0007669"/>
    <property type="project" value="TreeGrafter"/>
</dbReference>
<dbReference type="GO" id="GO:0047693">
    <property type="term" value="F:ATP diphosphatase activity"/>
    <property type="evidence" value="ECO:0007669"/>
    <property type="project" value="UniProtKB-EC"/>
</dbReference>
<reference evidence="8" key="1">
    <citation type="submission" date="2016-07" db="EMBL/GenBank/DDBJ databases">
        <authorList>
            <person name="Florea S."/>
            <person name="Webb J.S."/>
            <person name="Jaromczyk J."/>
            <person name="Schardl C.L."/>
        </authorList>
    </citation>
    <scope>NUCLEOTIDE SEQUENCE [LARGE SCALE GENOMIC DNA]</scope>
    <source>
        <strain evidence="8">KCTC 42131</strain>
    </source>
</reference>
<dbReference type="InterPro" id="IPR048015">
    <property type="entry name" value="NTP-PPase_MazG-like_N"/>
</dbReference>
<dbReference type="STRING" id="1524254.PHACT_01405"/>
<accession>A0A1E8CNN0</accession>
<dbReference type="InterPro" id="IPR011551">
    <property type="entry name" value="NTP_PyrPHydrolase_MazG"/>
</dbReference>
<dbReference type="EMBL" id="MASR01000001">
    <property type="protein sequence ID" value="OFE13847.1"/>
    <property type="molecule type" value="Genomic_DNA"/>
</dbReference>
<feature type="domain" description="NTP pyrophosphohydrolase MazG-like" evidence="6">
    <location>
        <begin position="17"/>
        <end position="90"/>
    </location>
</feature>
<keyword evidence="8" id="KW-1185">Reference proteome</keyword>
<feature type="domain" description="NTP pyrophosphohydrolase MazG-like" evidence="6">
    <location>
        <begin position="162"/>
        <end position="229"/>
    </location>
</feature>
<dbReference type="EC" id="3.6.1.8" evidence="3"/>
<dbReference type="AlphaFoldDB" id="A0A1E8CNN0"/>
<dbReference type="GO" id="GO:0046061">
    <property type="term" value="P:dATP catabolic process"/>
    <property type="evidence" value="ECO:0007669"/>
    <property type="project" value="TreeGrafter"/>
</dbReference>
<dbReference type="CDD" id="cd11528">
    <property type="entry name" value="NTP-PPase_MazG_Nterm"/>
    <property type="match status" value="1"/>
</dbReference>
<dbReference type="InterPro" id="IPR004518">
    <property type="entry name" value="MazG-like_dom"/>
</dbReference>
<proteinExistence type="inferred from homology"/>
<comment type="catalytic activity">
    <reaction evidence="1">
        <text>ATP + H2O = AMP + diphosphate + H(+)</text>
        <dbReference type="Rhea" id="RHEA:14245"/>
        <dbReference type="ChEBI" id="CHEBI:15377"/>
        <dbReference type="ChEBI" id="CHEBI:15378"/>
        <dbReference type="ChEBI" id="CHEBI:30616"/>
        <dbReference type="ChEBI" id="CHEBI:33019"/>
        <dbReference type="ChEBI" id="CHEBI:456215"/>
        <dbReference type="EC" id="3.6.1.8"/>
    </reaction>
</comment>
<dbReference type="GO" id="GO:0006950">
    <property type="term" value="P:response to stress"/>
    <property type="evidence" value="ECO:0007669"/>
    <property type="project" value="UniProtKB-ARBA"/>
</dbReference>
<dbReference type="PANTHER" id="PTHR30522">
    <property type="entry name" value="NUCLEOSIDE TRIPHOSPHATE PYROPHOSPHOHYDROLASE"/>
    <property type="match status" value="1"/>
</dbReference>
<evidence type="ECO:0000256" key="1">
    <source>
        <dbReference type="ARBA" id="ARBA00052141"/>
    </source>
</evidence>
<keyword evidence="7" id="KW-0378">Hydrolase</keyword>
<dbReference type="OrthoDB" id="9808939at2"/>
<evidence type="ECO:0000313" key="8">
    <source>
        <dbReference type="Proteomes" id="UP000175669"/>
    </source>
</evidence>
<dbReference type="PANTHER" id="PTHR30522:SF0">
    <property type="entry name" value="NUCLEOSIDE TRIPHOSPHATE PYROPHOSPHOHYDROLASE"/>
    <property type="match status" value="1"/>
</dbReference>
<dbReference type="GO" id="GO:0046052">
    <property type="term" value="P:UTP catabolic process"/>
    <property type="evidence" value="ECO:0007669"/>
    <property type="project" value="TreeGrafter"/>
</dbReference>
<dbReference type="Pfam" id="PF03819">
    <property type="entry name" value="MazG"/>
    <property type="match status" value="2"/>
</dbReference>
<protein>
    <recommendedName>
        <fullName evidence="4">Nucleoside triphosphate pyrophosphohydrolase</fullName>
        <ecNumber evidence="3">3.6.1.8</ecNumber>
    </recommendedName>
</protein>
<comment type="caution">
    <text evidence="7">The sequence shown here is derived from an EMBL/GenBank/DDBJ whole genome shotgun (WGS) entry which is preliminary data.</text>
</comment>
<dbReference type="GO" id="GO:0046047">
    <property type="term" value="P:TTP catabolic process"/>
    <property type="evidence" value="ECO:0007669"/>
    <property type="project" value="TreeGrafter"/>
</dbReference>
<dbReference type="CDD" id="cd11529">
    <property type="entry name" value="NTP-PPase_MazG_Cterm"/>
    <property type="match status" value="1"/>
</dbReference>
<dbReference type="GO" id="GO:0046076">
    <property type="term" value="P:dTTP catabolic process"/>
    <property type="evidence" value="ECO:0007669"/>
    <property type="project" value="TreeGrafter"/>
</dbReference>
<evidence type="ECO:0000256" key="4">
    <source>
        <dbReference type="ARBA" id="ARBA00074799"/>
    </source>
</evidence>
<keyword evidence="5" id="KW-0175">Coiled coil</keyword>
<organism evidence="7 8">
    <name type="scientific">Pseudohongiella acticola</name>
    <dbReference type="NCBI Taxonomy" id="1524254"/>
    <lineage>
        <taxon>Bacteria</taxon>
        <taxon>Pseudomonadati</taxon>
        <taxon>Pseudomonadota</taxon>
        <taxon>Gammaproteobacteria</taxon>
        <taxon>Pseudomonadales</taxon>
        <taxon>Pseudohongiellaceae</taxon>
        <taxon>Pseudohongiella</taxon>
    </lineage>
</organism>
<evidence type="ECO:0000313" key="7">
    <source>
        <dbReference type="EMBL" id="OFE13847.1"/>
    </source>
</evidence>
<dbReference type="FunFam" id="1.10.287.1080:FF:000001">
    <property type="entry name" value="Nucleoside triphosphate pyrophosphohydrolase"/>
    <property type="match status" value="1"/>
</dbReference>
<evidence type="ECO:0000259" key="6">
    <source>
        <dbReference type="Pfam" id="PF03819"/>
    </source>
</evidence>
<dbReference type="Gene3D" id="1.10.287.1080">
    <property type="entry name" value="MazG-like"/>
    <property type="match status" value="2"/>
</dbReference>